<accession>A0ABP9VH45</accession>
<dbReference type="RefSeq" id="WP_353544500.1">
    <property type="nucleotide sequence ID" value="NZ_BAABRN010000157.1"/>
</dbReference>
<evidence type="ECO:0000313" key="2">
    <source>
        <dbReference type="Proteomes" id="UP001458946"/>
    </source>
</evidence>
<dbReference type="EMBL" id="BAABRN010000157">
    <property type="protein sequence ID" value="GAA5504539.1"/>
    <property type="molecule type" value="Genomic_DNA"/>
</dbReference>
<reference evidence="1 2" key="1">
    <citation type="submission" date="2024-02" db="EMBL/GenBank/DDBJ databases">
        <title>Deinococcus xinjiangensis NBRC 107630.</title>
        <authorList>
            <person name="Ichikawa N."/>
            <person name="Katano-Makiyama Y."/>
            <person name="Hidaka K."/>
        </authorList>
    </citation>
    <scope>NUCLEOTIDE SEQUENCE [LARGE SCALE GENOMIC DNA]</scope>
    <source>
        <strain evidence="1 2">NBRC 107630</strain>
    </source>
</reference>
<name>A0ABP9VH45_9DEIO</name>
<gene>
    <name evidence="1" type="ORF">Dxin01_04315</name>
</gene>
<evidence type="ECO:0000313" key="1">
    <source>
        <dbReference type="EMBL" id="GAA5504539.1"/>
    </source>
</evidence>
<dbReference type="Proteomes" id="UP001458946">
    <property type="component" value="Unassembled WGS sequence"/>
</dbReference>
<proteinExistence type="predicted"/>
<organism evidence="1 2">
    <name type="scientific">Deinococcus xinjiangensis</name>
    <dbReference type="NCBI Taxonomy" id="457454"/>
    <lineage>
        <taxon>Bacteria</taxon>
        <taxon>Thermotogati</taxon>
        <taxon>Deinococcota</taxon>
        <taxon>Deinococci</taxon>
        <taxon>Deinococcales</taxon>
        <taxon>Deinococcaceae</taxon>
        <taxon>Deinococcus</taxon>
    </lineage>
</organism>
<protein>
    <submittedName>
        <fullName evidence="1">Uncharacterized protein</fullName>
    </submittedName>
</protein>
<comment type="caution">
    <text evidence="1">The sequence shown here is derived from an EMBL/GenBank/DDBJ whole genome shotgun (WGS) entry which is preliminary data.</text>
</comment>
<sequence>MIPTLQPITFTNPSSALKILNPLKERLKDFHFNALESTLTPNAIQSNIILWFVAELDYDEIIDQAKIIPHDLISKTLLVDYSGESPLHLLEQIKALGLISSSSIQNWISETPPQFIKLGQGQGIFGKKRYFSSEYFDDFFFKVQNSEKYMIFYNYDIHDLGAILEKYIRIASNDLYEEAT</sequence>
<keyword evidence="2" id="KW-1185">Reference proteome</keyword>